<dbReference type="InterPro" id="IPR001547">
    <property type="entry name" value="Glyco_hydro_5"/>
</dbReference>
<proteinExistence type="inferred from homology"/>
<feature type="signal peptide" evidence="5">
    <location>
        <begin position="1"/>
        <end position="30"/>
    </location>
</feature>
<dbReference type="EMBL" id="WEKV01000020">
    <property type="protein sequence ID" value="KAB7782763.1"/>
    <property type="molecule type" value="Genomic_DNA"/>
</dbReference>
<gene>
    <name evidence="7" type="ORF">F8B43_5518</name>
</gene>
<dbReference type="GO" id="GO:0009251">
    <property type="term" value="P:glucan catabolic process"/>
    <property type="evidence" value="ECO:0007669"/>
    <property type="project" value="TreeGrafter"/>
</dbReference>
<protein>
    <recommendedName>
        <fullName evidence="6">Glycoside hydrolase family 5 domain-containing protein</fullName>
    </recommendedName>
</protein>
<keyword evidence="2 4" id="KW-0378">Hydrolase</keyword>
<keyword evidence="1 5" id="KW-0732">Signal</keyword>
<dbReference type="SUPFAM" id="SSF51445">
    <property type="entry name" value="(Trans)glycosidases"/>
    <property type="match status" value="1"/>
</dbReference>
<sequence>MLRMGPSRRSAARLLMAALCLPLATPAVFATVAAAGAVPFRRGIGITHTLAWADVEGGPESRFRFPPFSGPDRAMTAAEMRNLREAGLDFVRLGVDPGPFLQFTGRQREWMDRTLSDSVKRFLDADLGVIVDIHPSDLAPDYVADRLTEGVRAPRFRAYLELVAQMAERLAALRSDRVALELFNEPSQAPEAWQPMLEAAYAAARKRAPRLPLVLGGGGQNGLEGLLKMDLRPFLQDAAVIYTFHDYEPYQYTHQGAAEHAAADLVDVPYPASARPLSDTLAASRRAIAASDRTPAQRAEAEAEATRHIDHYARFGFDRAALSRSFDDIADWARRHGIAPGRILLGEFGARLTPFSGGAVQRAERRRYLRDMREVAEAHGFAWSVFAYRGLGGFALARNETGPDLDPLVTDALGLRMPGEQRKTR</sequence>
<keyword evidence="3 4" id="KW-0326">Glycosidase</keyword>
<evidence type="ECO:0000256" key="3">
    <source>
        <dbReference type="ARBA" id="ARBA00023295"/>
    </source>
</evidence>
<dbReference type="PANTHER" id="PTHR31297:SF17">
    <property type="entry name" value="ENDOGLUCANASE"/>
    <property type="match status" value="1"/>
</dbReference>
<dbReference type="Gene3D" id="3.20.20.80">
    <property type="entry name" value="Glycosidases"/>
    <property type="match status" value="1"/>
</dbReference>
<name>A0A833J192_9HYPH</name>
<dbReference type="Proteomes" id="UP000469949">
    <property type="component" value="Unassembled WGS sequence"/>
</dbReference>
<comment type="similarity">
    <text evidence="4">Belongs to the glycosyl hydrolase 5 (cellulase A) family.</text>
</comment>
<reference evidence="7 8" key="1">
    <citation type="submission" date="2019-10" db="EMBL/GenBank/DDBJ databases">
        <title>Draft Genome Sequence of the Caffeine Degrading Methylotroph Methylorubrum populi PINKEL.</title>
        <authorList>
            <person name="Dawson S.C."/>
            <person name="Zhang X."/>
            <person name="Wright M.E."/>
            <person name="Sharma G."/>
            <person name="Langner J.T."/>
            <person name="Ditty J.L."/>
            <person name="Subuyuj G.A."/>
        </authorList>
    </citation>
    <scope>NUCLEOTIDE SEQUENCE [LARGE SCALE GENOMIC DNA]</scope>
    <source>
        <strain evidence="7 8">Pinkel</strain>
    </source>
</reference>
<dbReference type="GO" id="GO:0009986">
    <property type="term" value="C:cell surface"/>
    <property type="evidence" value="ECO:0007669"/>
    <property type="project" value="TreeGrafter"/>
</dbReference>
<comment type="caution">
    <text evidence="7">The sequence shown here is derived from an EMBL/GenBank/DDBJ whole genome shotgun (WGS) entry which is preliminary data.</text>
</comment>
<organism evidence="7 8">
    <name type="scientific">Methylorubrum populi</name>
    <dbReference type="NCBI Taxonomy" id="223967"/>
    <lineage>
        <taxon>Bacteria</taxon>
        <taxon>Pseudomonadati</taxon>
        <taxon>Pseudomonadota</taxon>
        <taxon>Alphaproteobacteria</taxon>
        <taxon>Hyphomicrobiales</taxon>
        <taxon>Methylobacteriaceae</taxon>
        <taxon>Methylorubrum</taxon>
    </lineage>
</organism>
<evidence type="ECO:0000256" key="1">
    <source>
        <dbReference type="ARBA" id="ARBA00022729"/>
    </source>
</evidence>
<evidence type="ECO:0000259" key="6">
    <source>
        <dbReference type="Pfam" id="PF00150"/>
    </source>
</evidence>
<dbReference type="PANTHER" id="PTHR31297">
    <property type="entry name" value="GLUCAN ENDO-1,6-BETA-GLUCOSIDASE B"/>
    <property type="match status" value="1"/>
</dbReference>
<evidence type="ECO:0000313" key="7">
    <source>
        <dbReference type="EMBL" id="KAB7782763.1"/>
    </source>
</evidence>
<dbReference type="GO" id="GO:0008422">
    <property type="term" value="F:beta-glucosidase activity"/>
    <property type="evidence" value="ECO:0007669"/>
    <property type="project" value="TreeGrafter"/>
</dbReference>
<feature type="domain" description="Glycoside hydrolase family 5" evidence="6">
    <location>
        <begin position="73"/>
        <end position="386"/>
    </location>
</feature>
<dbReference type="PROSITE" id="PS00659">
    <property type="entry name" value="GLYCOSYL_HYDROL_F5"/>
    <property type="match status" value="1"/>
</dbReference>
<evidence type="ECO:0000313" key="8">
    <source>
        <dbReference type="Proteomes" id="UP000469949"/>
    </source>
</evidence>
<dbReference type="InterPro" id="IPR050386">
    <property type="entry name" value="Glycosyl_hydrolase_5"/>
</dbReference>
<dbReference type="InterPro" id="IPR018087">
    <property type="entry name" value="Glyco_hydro_5_CS"/>
</dbReference>
<evidence type="ECO:0000256" key="4">
    <source>
        <dbReference type="RuleBase" id="RU361153"/>
    </source>
</evidence>
<dbReference type="InterPro" id="IPR017853">
    <property type="entry name" value="GH"/>
</dbReference>
<feature type="chain" id="PRO_5032581965" description="Glycoside hydrolase family 5 domain-containing protein" evidence="5">
    <location>
        <begin position="31"/>
        <end position="425"/>
    </location>
</feature>
<dbReference type="GO" id="GO:0005576">
    <property type="term" value="C:extracellular region"/>
    <property type="evidence" value="ECO:0007669"/>
    <property type="project" value="TreeGrafter"/>
</dbReference>
<accession>A0A833J192</accession>
<evidence type="ECO:0000256" key="5">
    <source>
        <dbReference type="SAM" id="SignalP"/>
    </source>
</evidence>
<evidence type="ECO:0000256" key="2">
    <source>
        <dbReference type="ARBA" id="ARBA00022801"/>
    </source>
</evidence>
<dbReference type="Pfam" id="PF00150">
    <property type="entry name" value="Cellulase"/>
    <property type="match status" value="1"/>
</dbReference>
<dbReference type="AlphaFoldDB" id="A0A833J192"/>